<dbReference type="PROSITE" id="PS00600">
    <property type="entry name" value="AA_TRANSFER_CLASS_3"/>
    <property type="match status" value="1"/>
</dbReference>
<keyword evidence="5" id="KW-0963">Cytoplasm</keyword>
<dbReference type="HOGENOM" id="CLU_016922_10_1_9"/>
<comment type="similarity">
    <text evidence="5">Belongs to the class-III pyridoxal-phosphate-dependent aminotransferase family. ArgD subfamily.</text>
</comment>
<dbReference type="InterPro" id="IPR049704">
    <property type="entry name" value="Aminotrans_3_PPA_site"/>
</dbReference>
<dbReference type="NCBIfam" id="TIGR00707">
    <property type="entry name" value="argD"/>
    <property type="match status" value="1"/>
</dbReference>
<accession>A0A075R7N4</accession>
<dbReference type="KEGG" id="blr:BRLA_c043510"/>
<reference evidence="6 7" key="1">
    <citation type="journal article" date="2011" name="J. Bacteriol.">
        <title>Genome sequence of Brevibacillus laterosporus LMG 15441, a pathogen of invertebrates.</title>
        <authorList>
            <person name="Djukic M."/>
            <person name="Poehlein A."/>
            <person name="Thurmer A."/>
            <person name="Daniel R."/>
        </authorList>
    </citation>
    <scope>NUCLEOTIDE SEQUENCE [LARGE SCALE GENOMIC DNA]</scope>
    <source>
        <strain evidence="6 7">LMG 15441</strain>
    </source>
</reference>
<dbReference type="InterPro" id="IPR015424">
    <property type="entry name" value="PyrdxlP-dep_Trfase"/>
</dbReference>
<comment type="subcellular location">
    <subcellularLocation>
        <location evidence="5">Cytoplasm</location>
    </subcellularLocation>
</comment>
<keyword evidence="4 5" id="KW-0663">Pyridoxal phosphate</keyword>
<dbReference type="CDD" id="cd00610">
    <property type="entry name" value="OAT_like"/>
    <property type="match status" value="1"/>
</dbReference>
<dbReference type="GO" id="GO:0042802">
    <property type="term" value="F:identical protein binding"/>
    <property type="evidence" value="ECO:0007669"/>
    <property type="project" value="TreeGrafter"/>
</dbReference>
<name>A0A075R7N4_BRELA</name>
<feature type="binding site" evidence="5">
    <location>
        <begin position="101"/>
        <end position="102"/>
    </location>
    <ligand>
        <name>pyridoxal 5'-phosphate</name>
        <dbReference type="ChEBI" id="CHEBI:597326"/>
    </ligand>
</feature>
<dbReference type="PANTHER" id="PTHR11986:SF79">
    <property type="entry name" value="ACETYLORNITHINE AMINOTRANSFERASE, MITOCHONDRIAL"/>
    <property type="match status" value="1"/>
</dbReference>
<dbReference type="RefSeq" id="WP_003334343.1">
    <property type="nucleotide sequence ID" value="NZ_CP007806.1"/>
</dbReference>
<evidence type="ECO:0000256" key="2">
    <source>
        <dbReference type="ARBA" id="ARBA00022605"/>
    </source>
</evidence>
<keyword evidence="2 5" id="KW-0028">Amino-acid biosynthesis</keyword>
<comment type="miscellaneous">
    <text evidence="5">May also have succinyldiaminopimelate aminotransferase activity, thus carrying out the corresponding step in lysine biosynthesis.</text>
</comment>
<dbReference type="EMBL" id="CP007806">
    <property type="protein sequence ID" value="AIG28617.1"/>
    <property type="molecule type" value="Genomic_DNA"/>
</dbReference>
<feature type="binding site" evidence="5">
    <location>
        <position position="277"/>
    </location>
    <ligand>
        <name>pyridoxal 5'-phosphate</name>
        <dbReference type="ChEBI" id="CHEBI:597326"/>
    </ligand>
</feature>
<keyword evidence="3 5" id="KW-0808">Transferase</keyword>
<dbReference type="GO" id="GO:0030170">
    <property type="term" value="F:pyridoxal phosphate binding"/>
    <property type="evidence" value="ECO:0007669"/>
    <property type="project" value="InterPro"/>
</dbReference>
<evidence type="ECO:0000256" key="4">
    <source>
        <dbReference type="ARBA" id="ARBA00022898"/>
    </source>
</evidence>
<keyword evidence="7" id="KW-1185">Reference proteome</keyword>
<dbReference type="NCBIfam" id="NF002325">
    <property type="entry name" value="PRK01278.1"/>
    <property type="match status" value="1"/>
</dbReference>
<feature type="binding site" evidence="5">
    <location>
        <position position="276"/>
    </location>
    <ligand>
        <name>N(2)-acetyl-L-ornithine</name>
        <dbReference type="ChEBI" id="CHEBI:57805"/>
    </ligand>
</feature>
<dbReference type="Gene3D" id="3.90.1150.10">
    <property type="entry name" value="Aspartate Aminotransferase, domain 1"/>
    <property type="match status" value="1"/>
</dbReference>
<keyword evidence="1 5" id="KW-0032">Aminotransferase</keyword>
<feature type="modified residue" description="N6-(pyridoxal phosphate)lysine" evidence="5">
    <location>
        <position position="248"/>
    </location>
</feature>
<dbReference type="InterPro" id="IPR050103">
    <property type="entry name" value="Class-III_PLP-dep_AT"/>
</dbReference>
<feature type="binding site" evidence="5">
    <location>
        <position position="134"/>
    </location>
    <ligand>
        <name>pyridoxal 5'-phosphate</name>
        <dbReference type="ChEBI" id="CHEBI:597326"/>
    </ligand>
</feature>
<dbReference type="PANTHER" id="PTHR11986">
    <property type="entry name" value="AMINOTRANSFERASE CLASS III"/>
    <property type="match status" value="1"/>
</dbReference>
<dbReference type="Proteomes" id="UP000005850">
    <property type="component" value="Chromosome"/>
</dbReference>
<dbReference type="PIRSF" id="PIRSF000521">
    <property type="entry name" value="Transaminase_4ab_Lys_Orn"/>
    <property type="match status" value="1"/>
</dbReference>
<dbReference type="InterPro" id="IPR004636">
    <property type="entry name" value="AcOrn/SuccOrn_fam"/>
</dbReference>
<gene>
    <name evidence="5" type="primary">argD</name>
    <name evidence="6" type="ORF">BRLA_c043510</name>
</gene>
<dbReference type="UniPathway" id="UPA00068">
    <property type="reaction ID" value="UER00109"/>
</dbReference>
<proteinExistence type="inferred from homology"/>
<dbReference type="GO" id="GO:0005737">
    <property type="term" value="C:cytoplasm"/>
    <property type="evidence" value="ECO:0007669"/>
    <property type="project" value="UniProtKB-SubCell"/>
</dbReference>
<protein>
    <recommendedName>
        <fullName evidence="5">Acetylornithine aminotransferase</fullName>
        <shortName evidence="5">ACOAT</shortName>
        <ecNumber evidence="5">2.6.1.11</ecNumber>
    </recommendedName>
</protein>
<dbReference type="STRING" id="1042163.BRLA_c043510"/>
<dbReference type="InterPro" id="IPR015421">
    <property type="entry name" value="PyrdxlP-dep_Trfase_major"/>
</dbReference>
<dbReference type="AlphaFoldDB" id="A0A075R7N4"/>
<comment type="pathway">
    <text evidence="5">Amino-acid biosynthesis; L-arginine biosynthesis; N(2)-acetyl-L-ornithine from L-glutamate: step 4/4.</text>
</comment>
<dbReference type="GO" id="GO:0006526">
    <property type="term" value="P:L-arginine biosynthetic process"/>
    <property type="evidence" value="ECO:0007669"/>
    <property type="project" value="UniProtKB-UniRule"/>
</dbReference>
<dbReference type="SUPFAM" id="SSF53383">
    <property type="entry name" value="PLP-dependent transferases"/>
    <property type="match status" value="1"/>
</dbReference>
<dbReference type="Gene3D" id="3.40.640.10">
    <property type="entry name" value="Type I PLP-dependent aspartate aminotransferase-like (Major domain)"/>
    <property type="match status" value="1"/>
</dbReference>
<sequence>MTVYTEKMHVMNTYARWDVTIVKGSGTTVWDHTGKAYLDCTSGIGVTSLGHCPPAVSAKLHQQLDTLWHSSNVTQHPLQEELGKKLTELSGLDQVFFCNSGAEANEAAIKLARRYAQKTKNEDRFEIITFEQSFHGRTLATLTATGQQKVKEGFNPLPAGFITVPYGDVEAVKNVTTNQTCAVLLELVQGEGGVHPASMEFVTELYAWCKSNDILLMIDEVQTGIGRTGEWFSYQHYGIVPDVITLAKGLGSGFPIGAMLATEAVAAAFSPGSHGTTFGGNQLATTAGMATLLEMEQQNVLSHVKAMSEYLLDALKDIAKQYPHQIKGVRGLGLMVGLEMTGEVSGYLKAAQQKGVLLLQAGPNVIRLLPALIIQKSEIDQLVLVLKEILQSGEK</sequence>
<dbReference type="eggNOG" id="COG4992">
    <property type="taxonomic scope" value="Bacteria"/>
</dbReference>
<evidence type="ECO:0000256" key="5">
    <source>
        <dbReference type="HAMAP-Rule" id="MF_01107"/>
    </source>
</evidence>
<comment type="catalytic activity">
    <reaction evidence="5">
        <text>N(2)-acetyl-L-ornithine + 2-oxoglutarate = N-acetyl-L-glutamate 5-semialdehyde + L-glutamate</text>
        <dbReference type="Rhea" id="RHEA:18049"/>
        <dbReference type="ChEBI" id="CHEBI:16810"/>
        <dbReference type="ChEBI" id="CHEBI:29123"/>
        <dbReference type="ChEBI" id="CHEBI:29985"/>
        <dbReference type="ChEBI" id="CHEBI:57805"/>
        <dbReference type="EC" id="2.6.1.11"/>
    </reaction>
</comment>
<feature type="binding site" evidence="5">
    <location>
        <begin position="219"/>
        <end position="222"/>
    </location>
    <ligand>
        <name>pyridoxal 5'-phosphate</name>
        <dbReference type="ChEBI" id="CHEBI:597326"/>
    </ligand>
</feature>
<dbReference type="GO" id="GO:0003992">
    <property type="term" value="F:N2-acetyl-L-ornithine:2-oxoglutarate 5-aminotransferase activity"/>
    <property type="evidence" value="ECO:0007669"/>
    <property type="project" value="UniProtKB-UniRule"/>
</dbReference>
<dbReference type="Pfam" id="PF00202">
    <property type="entry name" value="Aminotran_3"/>
    <property type="match status" value="1"/>
</dbReference>
<evidence type="ECO:0000256" key="3">
    <source>
        <dbReference type="ARBA" id="ARBA00022679"/>
    </source>
</evidence>
<dbReference type="InterPro" id="IPR005814">
    <property type="entry name" value="Aminotrans_3"/>
</dbReference>
<keyword evidence="5" id="KW-0055">Arginine biosynthesis</keyword>
<organism evidence="6 7">
    <name type="scientific">Brevibacillus laterosporus LMG 15441</name>
    <dbReference type="NCBI Taxonomy" id="1042163"/>
    <lineage>
        <taxon>Bacteria</taxon>
        <taxon>Bacillati</taxon>
        <taxon>Bacillota</taxon>
        <taxon>Bacilli</taxon>
        <taxon>Bacillales</taxon>
        <taxon>Paenibacillaceae</taxon>
        <taxon>Brevibacillus</taxon>
    </lineage>
</organism>
<evidence type="ECO:0000313" key="7">
    <source>
        <dbReference type="Proteomes" id="UP000005850"/>
    </source>
</evidence>
<comment type="subunit">
    <text evidence="5">Homodimer.</text>
</comment>
<evidence type="ECO:0000313" key="6">
    <source>
        <dbReference type="EMBL" id="AIG28617.1"/>
    </source>
</evidence>
<dbReference type="EC" id="2.6.1.11" evidence="5"/>
<dbReference type="InterPro" id="IPR015422">
    <property type="entry name" value="PyrdxlP-dep_Trfase_small"/>
</dbReference>
<feature type="binding site" evidence="5">
    <location>
        <position position="137"/>
    </location>
    <ligand>
        <name>N(2)-acetyl-L-ornithine</name>
        <dbReference type="ChEBI" id="CHEBI:57805"/>
    </ligand>
</feature>
<evidence type="ECO:0000256" key="1">
    <source>
        <dbReference type="ARBA" id="ARBA00022576"/>
    </source>
</evidence>
<comment type="cofactor">
    <cofactor evidence="5">
        <name>pyridoxal 5'-phosphate</name>
        <dbReference type="ChEBI" id="CHEBI:597326"/>
    </cofactor>
    <text evidence="5">Binds 1 pyridoxal phosphate per subunit.</text>
</comment>
<dbReference type="FunFam" id="3.40.640.10:FF:000004">
    <property type="entry name" value="Acetylornithine aminotransferase"/>
    <property type="match status" value="1"/>
</dbReference>
<dbReference type="HAMAP" id="MF_01107">
    <property type="entry name" value="ArgD_aminotrans_3"/>
    <property type="match status" value="1"/>
</dbReference>